<dbReference type="KEGG" id="aot:AcetOri_orf00040"/>
<dbReference type="EMBL" id="AP018515">
    <property type="protein sequence ID" value="BBC78372.1"/>
    <property type="molecule type" value="Genomic_DNA"/>
</dbReference>
<name>A0A2Z5ZCI6_9PROT</name>
<dbReference type="Proteomes" id="UP000270034">
    <property type="component" value="Chromosome"/>
</dbReference>
<organism evidence="1 2">
    <name type="scientific">Acetobacter orientalis</name>
    <dbReference type="NCBI Taxonomy" id="146474"/>
    <lineage>
        <taxon>Bacteria</taxon>
        <taxon>Pseudomonadati</taxon>
        <taxon>Pseudomonadota</taxon>
        <taxon>Alphaproteobacteria</taxon>
        <taxon>Acetobacterales</taxon>
        <taxon>Acetobacteraceae</taxon>
        <taxon>Acetobacter</taxon>
    </lineage>
</organism>
<reference evidence="1 2" key="1">
    <citation type="submission" date="2018-02" db="EMBL/GenBank/DDBJ databases">
        <title>Acetobacter orientalis genome.</title>
        <authorList>
            <person name="Nakashima N."/>
            <person name="Tamura T."/>
        </authorList>
    </citation>
    <scope>NUCLEOTIDE SEQUENCE [LARGE SCALE GENOMIC DNA]</scope>
    <source>
        <strain evidence="1 2">FAN1</strain>
    </source>
</reference>
<protein>
    <submittedName>
        <fullName evidence="1">Peptidase</fullName>
    </submittedName>
</protein>
<evidence type="ECO:0000313" key="2">
    <source>
        <dbReference type="Proteomes" id="UP000270034"/>
    </source>
</evidence>
<dbReference type="AlphaFoldDB" id="A0A2Z5ZCI6"/>
<accession>A0A2Z5ZCI6</accession>
<gene>
    <name evidence="1" type="ORF">AcetOrient_orf00040</name>
</gene>
<sequence length="49" mass="5444">MWAWQTMPVPILLSMRRCRLAGSGVQENCLAGLSYKKGAGLMAFCPRRS</sequence>
<evidence type="ECO:0000313" key="1">
    <source>
        <dbReference type="EMBL" id="BBC78372.1"/>
    </source>
</evidence>
<proteinExistence type="predicted"/>